<dbReference type="Proteomes" id="UP001241571">
    <property type="component" value="Unassembled WGS sequence"/>
</dbReference>
<sequence length="114" mass="12947">MNTTRPSLSFFPYSQKAEVISVGSPDRYGQATKSEAVTYPCTIFMNADNEPFLDYMGNQVVYTATLLFPHPLKVKVDDRIRFTDDLGKTQEKDVIAVQYKRDFSKQIIAVKVTV</sequence>
<comment type="caution">
    <text evidence="1">The sequence shown here is derived from an EMBL/GenBank/DDBJ whole genome shotgun (WGS) entry which is preliminary data.</text>
</comment>
<evidence type="ECO:0000313" key="2">
    <source>
        <dbReference type="Proteomes" id="UP001241571"/>
    </source>
</evidence>
<proteinExistence type="predicted"/>
<dbReference type="RefSeq" id="WP_142439995.1">
    <property type="nucleotide sequence ID" value="NZ_BSYC01000005.1"/>
</dbReference>
<gene>
    <name evidence="1" type="ORF">QRX88_08715</name>
</gene>
<name>A0ABD4ZSS4_ENTGA</name>
<protein>
    <recommendedName>
        <fullName evidence="3">Phage protein</fullName>
    </recommendedName>
</protein>
<reference evidence="1 2" key="1">
    <citation type="submission" date="2023-06" db="EMBL/GenBank/DDBJ databases">
        <title>Acute promotion of culturable opportunistic pathogens and persistent increase of antibiotic resistance following antibiotic exposure in mouse gut microbiota.</title>
        <authorList>
            <person name="Li L."/>
            <person name="Wang B."/>
            <person name="Sun Y."/>
            <person name="Wang M."/>
            <person name="Xu H."/>
        </authorList>
    </citation>
    <scope>NUCLEOTIDE SEQUENCE [LARGE SCALE GENOMIC DNA]</scope>
    <source>
        <strain evidence="1 2">CRI2_2</strain>
    </source>
</reference>
<evidence type="ECO:0008006" key="3">
    <source>
        <dbReference type="Google" id="ProtNLM"/>
    </source>
</evidence>
<organism evidence="1 2">
    <name type="scientific">Enterococcus gallinarum</name>
    <dbReference type="NCBI Taxonomy" id="1353"/>
    <lineage>
        <taxon>Bacteria</taxon>
        <taxon>Bacillati</taxon>
        <taxon>Bacillota</taxon>
        <taxon>Bacilli</taxon>
        <taxon>Lactobacillales</taxon>
        <taxon>Enterococcaceae</taxon>
        <taxon>Enterococcus</taxon>
    </lineage>
</organism>
<dbReference type="EMBL" id="JASUBT010000005">
    <property type="protein sequence ID" value="MDL4935793.1"/>
    <property type="molecule type" value="Genomic_DNA"/>
</dbReference>
<dbReference type="AlphaFoldDB" id="A0ABD4ZSS4"/>
<accession>A0ABD4ZSS4</accession>
<evidence type="ECO:0000313" key="1">
    <source>
        <dbReference type="EMBL" id="MDL4935793.1"/>
    </source>
</evidence>